<keyword evidence="10" id="KW-0234">DNA repair</keyword>
<evidence type="ECO:0000256" key="15">
    <source>
        <dbReference type="ARBA" id="ARBA00061715"/>
    </source>
</evidence>
<dbReference type="InterPro" id="IPR001202">
    <property type="entry name" value="WW_dom"/>
</dbReference>
<comment type="subunit">
    <text evidence="15">Interacts (via N-terminus) with ATRIP. Interacts with ATM, ATR and MDC1. Interacts with XPA (via N-terminus) upon UV irradiation. Interacts with CEP83, CCDC92, TTBK2, DVL3, NPHP3 and weakly with NPHP4. Interacts with DZIP1.</text>
</comment>
<dbReference type="Gene3D" id="3.30.1470.10">
    <property type="entry name" value="Photosystem I PsaD, reaction center subunit II"/>
    <property type="match status" value="1"/>
</dbReference>
<feature type="compositionally biased region" description="Basic and acidic residues" evidence="17">
    <location>
        <begin position="200"/>
        <end position="226"/>
    </location>
</feature>
<feature type="compositionally biased region" description="Basic and acidic residues" evidence="17">
    <location>
        <begin position="407"/>
        <end position="434"/>
    </location>
</feature>
<feature type="compositionally biased region" description="Basic and acidic residues" evidence="17">
    <location>
        <begin position="166"/>
        <end position="180"/>
    </location>
</feature>
<feature type="region of interest" description="Disordered" evidence="17">
    <location>
        <begin position="905"/>
        <end position="929"/>
    </location>
</feature>
<dbReference type="GO" id="GO:0030030">
    <property type="term" value="P:cell projection organization"/>
    <property type="evidence" value="ECO:0007669"/>
    <property type="project" value="UniProtKB-KW"/>
</dbReference>
<evidence type="ECO:0000256" key="16">
    <source>
        <dbReference type="ARBA" id="ARBA00067900"/>
    </source>
</evidence>
<feature type="compositionally biased region" description="Polar residues" evidence="17">
    <location>
        <begin position="905"/>
        <end position="914"/>
    </location>
</feature>
<feature type="compositionally biased region" description="Acidic residues" evidence="17">
    <location>
        <begin position="231"/>
        <end position="242"/>
    </location>
</feature>
<reference evidence="19" key="1">
    <citation type="journal article" date="2004" name="Nature">
        <title>Genome duplication in the teleost fish Tetraodon nigroviridis reveals the early vertebrate proto-karyotype.</title>
        <authorList>
            <person name="Jaillon O."/>
            <person name="Aury J.-M."/>
            <person name="Brunet F."/>
            <person name="Petit J.-L."/>
            <person name="Stange-Thomann N."/>
            <person name="Mauceli E."/>
            <person name="Bouneau L."/>
            <person name="Fischer C."/>
            <person name="Ozouf-Costaz C."/>
            <person name="Bernot A."/>
            <person name="Nicaud S."/>
            <person name="Jaffe D."/>
            <person name="Fisher S."/>
            <person name="Lutfalla G."/>
            <person name="Dossat C."/>
            <person name="Segurens B."/>
            <person name="Dasilva C."/>
            <person name="Salanoubat M."/>
            <person name="Levy M."/>
            <person name="Boudet N."/>
            <person name="Castellano S."/>
            <person name="Anthouard V."/>
            <person name="Jubin C."/>
            <person name="Castelli V."/>
            <person name="Katinka M."/>
            <person name="Vacherie B."/>
            <person name="Biemont C."/>
            <person name="Skalli Z."/>
            <person name="Cattolico L."/>
            <person name="Poulain J."/>
            <person name="De Berardinis V."/>
            <person name="Cruaud C."/>
            <person name="Duprat S."/>
            <person name="Brottier P."/>
            <person name="Coutanceau J.-P."/>
            <person name="Gouzy J."/>
            <person name="Parra G."/>
            <person name="Lardier G."/>
            <person name="Chapple C."/>
            <person name="McKernan K.J."/>
            <person name="McEwan P."/>
            <person name="Bosak S."/>
            <person name="Kellis M."/>
            <person name="Volff J.-N."/>
            <person name="Guigo R."/>
            <person name="Zody M.C."/>
            <person name="Mesirov J."/>
            <person name="Lindblad-Toh K."/>
            <person name="Birren B."/>
            <person name="Nusbaum C."/>
            <person name="Kahn D."/>
            <person name="Robinson-Rechavi M."/>
            <person name="Laudet V."/>
            <person name="Schachter V."/>
            <person name="Quetier F."/>
            <person name="Saurin W."/>
            <person name="Scarpelli C."/>
            <person name="Wincker P."/>
            <person name="Lander E.S."/>
            <person name="Weissenbach J."/>
            <person name="Roest Crollius H."/>
        </authorList>
    </citation>
    <scope>NUCLEOTIDE SEQUENCE [LARGE SCALE GENOMIC DNA]</scope>
</reference>
<feature type="region of interest" description="Disordered" evidence="17">
    <location>
        <begin position="95"/>
        <end position="361"/>
    </location>
</feature>
<dbReference type="PANTHER" id="PTHR21715:SF0">
    <property type="entry name" value="RH04127P"/>
    <property type="match status" value="1"/>
</dbReference>
<dbReference type="InterPro" id="IPR036020">
    <property type="entry name" value="WW_dom_sf"/>
</dbReference>
<dbReference type="FunFam" id="3.30.1470.10:FF:000001">
    <property type="entry name" value="Centrosomal protein of 164 kDa"/>
    <property type="match status" value="1"/>
</dbReference>
<feature type="region of interest" description="Disordered" evidence="17">
    <location>
        <begin position="480"/>
        <end position="508"/>
    </location>
</feature>
<comment type="function">
    <text evidence="14">Plays a role in microtubule organization and/or maintenance for the formation of primary cilia (PC), a microtubule-based structure that protrudes from the surface of epithelial cells. Plays a critical role in G2/M checkpoint and nuclear divisions. A key player in the DNA damage-activated ATR/ATM signaling cascade since it is required for the proper phosphorylation of H2AX, RPA, CHEK2 and CHEK1. Plays a critical role in chromosome segregation, acting as a mediator required for the maintenance of genomic stability through modulation of MDC1, RPA and CHEK1.</text>
</comment>
<feature type="region of interest" description="Disordered" evidence="17">
    <location>
        <begin position="715"/>
        <end position="735"/>
    </location>
</feature>
<evidence type="ECO:0000256" key="6">
    <source>
        <dbReference type="ARBA" id="ARBA00022763"/>
    </source>
</evidence>
<keyword evidence="8" id="KW-0970">Cilium biogenesis/degradation</keyword>
<feature type="compositionally biased region" description="Basic and acidic residues" evidence="17">
    <location>
        <begin position="243"/>
        <end position="261"/>
    </location>
</feature>
<evidence type="ECO:0000256" key="13">
    <source>
        <dbReference type="ARBA" id="ARBA00023306"/>
    </source>
</evidence>
<evidence type="ECO:0000256" key="4">
    <source>
        <dbReference type="ARBA" id="ARBA00022553"/>
    </source>
</evidence>
<keyword evidence="9" id="KW-0175">Coiled coil</keyword>
<name>Q4RYS1_TETNG</name>
<feature type="compositionally biased region" description="Basic and acidic residues" evidence="17">
    <location>
        <begin position="384"/>
        <end position="397"/>
    </location>
</feature>
<proteinExistence type="predicted"/>
<evidence type="ECO:0000259" key="18">
    <source>
        <dbReference type="PROSITE" id="PS50020"/>
    </source>
</evidence>
<accession>Q4RYS1</accession>
<dbReference type="CDD" id="cd00201">
    <property type="entry name" value="WW"/>
    <property type="match status" value="1"/>
</dbReference>
<evidence type="ECO:0000256" key="3">
    <source>
        <dbReference type="ARBA" id="ARBA00022490"/>
    </source>
</evidence>
<keyword evidence="6" id="KW-0227">DNA damage</keyword>
<dbReference type="GO" id="GO:0005634">
    <property type="term" value="C:nucleus"/>
    <property type="evidence" value="ECO:0007669"/>
    <property type="project" value="UniProtKB-SubCell"/>
</dbReference>
<keyword evidence="11" id="KW-0206">Cytoskeleton</keyword>
<evidence type="ECO:0000256" key="1">
    <source>
        <dbReference type="ARBA" id="ARBA00004114"/>
    </source>
</evidence>
<protein>
    <recommendedName>
        <fullName evidence="16">Centrosomal protein of 164 kDa</fullName>
    </recommendedName>
</protein>
<keyword evidence="7" id="KW-0498">Mitosis</keyword>
<dbReference type="AlphaFoldDB" id="Q4RYS1"/>
<evidence type="ECO:0000256" key="8">
    <source>
        <dbReference type="ARBA" id="ARBA00022794"/>
    </source>
</evidence>
<dbReference type="EMBL" id="CAAE01014974">
    <property type="protein sequence ID" value="CAG06461.1"/>
    <property type="molecule type" value="Genomic_DNA"/>
</dbReference>
<feature type="compositionally biased region" description="Basic and acidic residues" evidence="17">
    <location>
        <begin position="273"/>
        <end position="291"/>
    </location>
</feature>
<comment type="subcellular location">
    <subcellularLocation>
        <location evidence="1">Cytoplasm</location>
        <location evidence="1">Cytoskeleton</location>
        <location evidence="1">Microtubule organizing center</location>
        <location evidence="1">Centrosome</location>
        <location evidence="1">Centriole</location>
    </subcellularLocation>
    <subcellularLocation>
        <location evidence="2">Nucleus</location>
    </subcellularLocation>
</comment>
<feature type="region of interest" description="Disordered" evidence="17">
    <location>
        <begin position="743"/>
        <end position="762"/>
    </location>
</feature>
<feature type="region of interest" description="Disordered" evidence="17">
    <location>
        <begin position="864"/>
        <end position="887"/>
    </location>
</feature>
<comment type="caution">
    <text evidence="19">The sequence shown here is derived from an EMBL/GenBank/DDBJ whole genome shotgun (WGS) entry which is preliminary data.</text>
</comment>
<feature type="domain" description="WW" evidence="18">
    <location>
        <begin position="56"/>
        <end position="89"/>
    </location>
</feature>
<dbReference type="InterPro" id="IPR053233">
    <property type="entry name" value="ABRA-related"/>
</dbReference>
<dbReference type="GO" id="GO:0097539">
    <property type="term" value="C:ciliary transition fiber"/>
    <property type="evidence" value="ECO:0007669"/>
    <property type="project" value="UniProtKB-ARBA"/>
</dbReference>
<evidence type="ECO:0000256" key="2">
    <source>
        <dbReference type="ARBA" id="ARBA00004123"/>
    </source>
</evidence>
<gene>
    <name evidence="19" type="ORF">GSTENG00026816001</name>
</gene>
<feature type="region of interest" description="Disordered" evidence="17">
    <location>
        <begin position="377"/>
        <end position="434"/>
    </location>
</feature>
<evidence type="ECO:0000256" key="9">
    <source>
        <dbReference type="ARBA" id="ARBA00023054"/>
    </source>
</evidence>
<evidence type="ECO:0000256" key="5">
    <source>
        <dbReference type="ARBA" id="ARBA00022618"/>
    </source>
</evidence>
<dbReference type="SUPFAM" id="SSF51045">
    <property type="entry name" value="WW domain"/>
    <property type="match status" value="1"/>
</dbReference>
<dbReference type="SMART" id="SM00456">
    <property type="entry name" value="WW"/>
    <property type="match status" value="1"/>
</dbReference>
<evidence type="ECO:0000256" key="10">
    <source>
        <dbReference type="ARBA" id="ARBA00023204"/>
    </source>
</evidence>
<dbReference type="GO" id="GO:0006281">
    <property type="term" value="P:DNA repair"/>
    <property type="evidence" value="ECO:0007669"/>
    <property type="project" value="UniProtKB-KW"/>
</dbReference>
<dbReference type="PROSITE" id="PS01159">
    <property type="entry name" value="WW_DOMAIN_1"/>
    <property type="match status" value="1"/>
</dbReference>
<dbReference type="GO" id="GO:0005814">
    <property type="term" value="C:centriole"/>
    <property type="evidence" value="ECO:0007669"/>
    <property type="project" value="UniProtKB-SubCell"/>
</dbReference>
<keyword evidence="12" id="KW-0539">Nucleus</keyword>
<evidence type="ECO:0000256" key="11">
    <source>
        <dbReference type="ARBA" id="ARBA00023212"/>
    </source>
</evidence>
<dbReference type="GO" id="GO:0051301">
    <property type="term" value="P:cell division"/>
    <property type="evidence" value="ECO:0007669"/>
    <property type="project" value="UniProtKB-KW"/>
</dbReference>
<keyword evidence="13" id="KW-0131">Cell cycle</keyword>
<dbReference type="KEGG" id="tng:GSTEN00026816G001"/>
<dbReference type="PANTHER" id="PTHR21715">
    <property type="entry name" value="RH04127P"/>
    <property type="match status" value="1"/>
</dbReference>
<sequence length="929" mass="105053">MSGGGTFIGDQLILEEEYDENYIPSEQEVQDYAREIGIDPNTEPELLWLAREGIVAPLPSQWKPCQNVNGDIYYFNFSSGESTWDHPCDEYYRKLDSDASDGAQPEERTEPDLQNVALSGDLGPEQSRQRGQRLKLSSLGGSSTRATLDRTGSPVRPESELSSPREVAEDFSKEESNGRESEEENAERSGGQDGENGQRGAKDQERSKGSVETEKEEDLATAKVKEQCCGGDDEENFEEGEESENKSERNQMDRSSFKMDGECYVEEQNEETSGNKESGDGGSREDKKEQTDSEEERLEIDAGKDCSHSNEDVERRSFSHGELKQRDEEGLAGYLQSEGGETEEKGSAIDEPSAALKPHTPQEGCFELLMKAAAQHPCGSRGLKRPEVGASPHRDLSLRTQNPQHKTKTDPALRKRLMSEEEEKRRRRSDESARMLEKEQLRLRWDRMQMSNFTCITNITHTSQLREESEGLLKQLRTSLEAERAEERDRLEAEKRQEMERLKKESELESSQRKSWLSSLQDEKERLQAAHSEQLGKLRLQFDKQMEQMKLEHSRRESKLQQVAEQIKLRAKELETQEARLQTKAFHRLRLERDLLKEELQRLMKENQEARELAKRAQEGRDVARKEEQKLWKERDKAIEESLRARLDKELLEKKTEHLEKKLHRLSRLRFGLDRISARLCGCVGAELSPGPIREMEQLDKVSLSSSLELNLDKRAAEDGDVRRSPGENSDSSLHVEDMGSLAHSLLPGAPSSTDEDEKNPLETGFYAAPGRAGGHLLIAWPCAHRSRHYNSQDAVIQQAKLFLKAENNQVLERRPAQRQAPSTCLFPNQEESFYEGMKVGQLGSPSQPPAAKRVTFDITESDLSSTVDAPEQTDGHPTVPPELTKSLKKISGKINTVLSVLGSMSQQQNSTSPYLGFPQPQALSNPPP</sequence>
<feature type="compositionally biased region" description="Basic and acidic residues" evidence="17">
    <location>
        <begin position="299"/>
        <end position="329"/>
    </location>
</feature>
<evidence type="ECO:0000256" key="12">
    <source>
        <dbReference type="ARBA" id="ARBA00023242"/>
    </source>
</evidence>
<organism evidence="19">
    <name type="scientific">Tetraodon nigroviridis</name>
    <name type="common">Spotted green pufferfish</name>
    <name type="synonym">Chelonodon nigroviridis</name>
    <dbReference type="NCBI Taxonomy" id="99883"/>
    <lineage>
        <taxon>Eukaryota</taxon>
        <taxon>Metazoa</taxon>
        <taxon>Chordata</taxon>
        <taxon>Craniata</taxon>
        <taxon>Vertebrata</taxon>
        <taxon>Euteleostomi</taxon>
        <taxon>Actinopterygii</taxon>
        <taxon>Neopterygii</taxon>
        <taxon>Teleostei</taxon>
        <taxon>Neoteleostei</taxon>
        <taxon>Acanthomorphata</taxon>
        <taxon>Eupercaria</taxon>
        <taxon>Tetraodontiformes</taxon>
        <taxon>Tetradontoidea</taxon>
        <taxon>Tetraodontidae</taxon>
        <taxon>Tetraodon</taxon>
    </lineage>
</organism>
<dbReference type="Pfam" id="PF00397">
    <property type="entry name" value="WW"/>
    <property type="match status" value="1"/>
</dbReference>
<evidence type="ECO:0000256" key="7">
    <source>
        <dbReference type="ARBA" id="ARBA00022776"/>
    </source>
</evidence>
<keyword evidence="4" id="KW-0597">Phosphoprotein</keyword>
<evidence type="ECO:0000256" key="14">
    <source>
        <dbReference type="ARBA" id="ARBA00056906"/>
    </source>
</evidence>
<keyword evidence="5" id="KW-0132">Cell division</keyword>
<reference evidence="19" key="2">
    <citation type="submission" date="2004-02" db="EMBL/GenBank/DDBJ databases">
        <authorList>
            <consortium name="Genoscope"/>
            <consortium name="Whitehead Institute Centre for Genome Research"/>
        </authorList>
    </citation>
    <scope>NUCLEOTIDE SEQUENCE</scope>
</reference>
<dbReference type="OrthoDB" id="6344460at2759"/>
<evidence type="ECO:0000313" key="19">
    <source>
        <dbReference type="EMBL" id="CAG06461.1"/>
    </source>
</evidence>
<keyword evidence="3" id="KW-0963">Cytoplasm</keyword>
<feature type="compositionally biased region" description="Basic and acidic residues" evidence="17">
    <location>
        <begin position="715"/>
        <end position="726"/>
    </location>
</feature>
<evidence type="ECO:0000256" key="17">
    <source>
        <dbReference type="SAM" id="MobiDB-lite"/>
    </source>
</evidence>
<dbReference type="PROSITE" id="PS50020">
    <property type="entry name" value="WW_DOMAIN_2"/>
    <property type="match status" value="1"/>
</dbReference>